<evidence type="ECO:0000313" key="2">
    <source>
        <dbReference type="EMBL" id="EDL81045.1"/>
    </source>
</evidence>
<sequence length="112" mass="12408">MTQRSVYSTPPGDGKPKLRNHVLTSLGLKPSDQPLLSGRWRPHPRCSESLLDVTKCQSLSRCRTKNETQSLSGSDSCACFSVGNETNQFLAPAFCFPGKTEKKIILYVLNCF</sequence>
<accession>A6ITZ3</accession>
<name>A6ITZ3_RAT</name>
<evidence type="ECO:0000313" key="3">
    <source>
        <dbReference type="Proteomes" id="UP000234681"/>
    </source>
</evidence>
<gene>
    <name evidence="2 4" type="primary">Pdpn</name>
    <name evidence="2" type="ORF">rCG_31262</name>
</gene>
<dbReference type="RGD" id="61819">
    <property type="gene designation" value="Pdpn"/>
</dbReference>
<organism evidence="2 3">
    <name type="scientific">Rattus norvegicus</name>
    <name type="common">Rat</name>
    <dbReference type="NCBI Taxonomy" id="10116"/>
    <lineage>
        <taxon>Eukaryota</taxon>
        <taxon>Metazoa</taxon>
        <taxon>Chordata</taxon>
        <taxon>Craniata</taxon>
        <taxon>Vertebrata</taxon>
        <taxon>Euteleostomi</taxon>
        <taxon>Mammalia</taxon>
        <taxon>Eutheria</taxon>
        <taxon>Euarchontoglires</taxon>
        <taxon>Glires</taxon>
        <taxon>Rodentia</taxon>
        <taxon>Myomorpha</taxon>
        <taxon>Muroidea</taxon>
        <taxon>Muridae</taxon>
        <taxon>Murinae</taxon>
        <taxon>Rattus</taxon>
    </lineage>
</organism>
<proteinExistence type="predicted"/>
<reference evidence="2" key="2">
    <citation type="submission" date="2005-07" db="EMBL/GenBank/DDBJ databases">
        <authorList>
            <person name="Mural R.J."/>
            <person name="Li P.W."/>
            <person name="Adams M.D."/>
            <person name="Amanatides P.G."/>
            <person name="Baden-Tillson H."/>
            <person name="Barnstead M."/>
            <person name="Chin S.H."/>
            <person name="Dew I."/>
            <person name="Evans C.A."/>
            <person name="Ferriera S."/>
            <person name="Flanigan M."/>
            <person name="Fosler C."/>
            <person name="Glodek A."/>
            <person name="Gu Z."/>
            <person name="Holt R.A."/>
            <person name="Jennings D."/>
            <person name="Kraft C.L."/>
            <person name="Lu F."/>
            <person name="Nguyen T."/>
            <person name="Nusskern D.R."/>
            <person name="Pfannkoch C.M."/>
            <person name="Sitter C."/>
            <person name="Sutton G.G."/>
            <person name="Venter J.C."/>
            <person name="Wang Z."/>
            <person name="Woodage T."/>
            <person name="Zheng X.H."/>
            <person name="Zhong F."/>
        </authorList>
    </citation>
    <scope>NUCLEOTIDE SEQUENCE</scope>
    <source>
        <strain evidence="2">BN</strain>
    </source>
</reference>
<dbReference type="AlphaFoldDB" id="A6ITZ3"/>
<evidence type="ECO:0000313" key="4">
    <source>
        <dbReference type="RGD" id="61819"/>
    </source>
</evidence>
<evidence type="ECO:0000256" key="1">
    <source>
        <dbReference type="SAM" id="MobiDB-lite"/>
    </source>
</evidence>
<reference evidence="3" key="3">
    <citation type="submission" date="2005-09" db="EMBL/GenBank/DDBJ databases">
        <authorList>
            <person name="Mural R.J."/>
            <person name="Li P.W."/>
            <person name="Adams M.D."/>
            <person name="Amanatides P.G."/>
            <person name="Baden-Tillson H."/>
            <person name="Barnstead M."/>
            <person name="Chin S.H."/>
            <person name="Dew I."/>
            <person name="Evans C.A."/>
            <person name="Ferriera S."/>
            <person name="Flanigan M."/>
            <person name="Fosler C."/>
            <person name="Glodek A."/>
            <person name="Gu Z."/>
            <person name="Holt R.A."/>
            <person name="Jennings D."/>
            <person name="Kraft C.L."/>
            <person name="Lu F."/>
            <person name="Nguyen T."/>
            <person name="Nusskern D.R."/>
            <person name="Pfannkoch C.M."/>
            <person name="Sitter C."/>
            <person name="Sutton G.G."/>
            <person name="Venter J.C."/>
            <person name="Wang Z."/>
            <person name="Woodage T."/>
            <person name="Zheng X.H."/>
            <person name="Zhong F."/>
        </authorList>
    </citation>
    <scope>NUCLEOTIDE SEQUENCE [LARGE SCALE GENOMIC DNA]</scope>
    <source>
        <strain>BN</strain>
        <strain evidence="3">Sprague-Dawley</strain>
    </source>
</reference>
<dbReference type="EMBL" id="CH473968">
    <property type="protein sequence ID" value="EDL81045.1"/>
    <property type="molecule type" value="Genomic_DNA"/>
</dbReference>
<dbReference type="EMBL" id="CH473968">
    <property type="protein sequence ID" value="EDL81046.1"/>
    <property type="molecule type" value="Genomic_DNA"/>
</dbReference>
<reference evidence="2" key="1">
    <citation type="journal article" date="2005" name="Genome Res.">
        <title>Gene and alternative splicing annotation with AIR.</title>
        <authorList>
            <person name="Florea L."/>
            <person name="Di Francesco V."/>
            <person name="Miller J."/>
            <person name="Turner R."/>
            <person name="Yao A."/>
            <person name="Harris M."/>
            <person name="Walenz B."/>
            <person name="Mobarry C."/>
            <person name="Merkulov G.V."/>
            <person name="Charlab R."/>
            <person name="Dew I."/>
            <person name="Deng Z."/>
            <person name="Istrail S."/>
            <person name="Li P."/>
            <person name="Sutton G."/>
        </authorList>
    </citation>
    <scope>NUCLEOTIDE SEQUENCE</scope>
    <source>
        <strain evidence="2">BN</strain>
    </source>
</reference>
<protein>
    <submittedName>
        <fullName evidence="2">Podoplanin, isoform CRA_b</fullName>
    </submittedName>
</protein>
<dbReference type="Proteomes" id="UP000234681">
    <property type="component" value="Chromosome 5"/>
</dbReference>
<feature type="region of interest" description="Disordered" evidence="1">
    <location>
        <begin position="1"/>
        <end position="20"/>
    </location>
</feature>